<reference evidence="6 7" key="1">
    <citation type="submission" date="2020-07" db="EMBL/GenBank/DDBJ databases">
        <title>Sequencing the genomes of 1000 actinobacteria strains.</title>
        <authorList>
            <person name="Klenk H.-P."/>
        </authorList>
    </citation>
    <scope>NUCLEOTIDE SEQUENCE [LARGE SCALE GENOMIC DNA]</scope>
    <source>
        <strain evidence="6 7">DSM 21350</strain>
    </source>
</reference>
<evidence type="ECO:0000256" key="2">
    <source>
        <dbReference type="ARBA" id="ARBA00022448"/>
    </source>
</evidence>
<dbReference type="PROSITE" id="PS51257">
    <property type="entry name" value="PROKAR_LIPOPROTEIN"/>
    <property type="match status" value="1"/>
</dbReference>
<evidence type="ECO:0000256" key="1">
    <source>
        <dbReference type="ARBA" id="ARBA00005695"/>
    </source>
</evidence>
<sequence>MRPVHSSAILALTLSVAAVGLTACGGGSAGSSAGGGQYVDGKTFTLALSGDPGALDPQASASSPLFQVSRLAYDSLVTVDAKGEVQSQLASKWAVDGKTVTFDIKDGVTCADGTPFTAQTAVDNIAWVENPKNKSPFLGVFVPAGATAKASGSTVTVDLVSASPFVLDSFANLPMVCDAGMKDRSTLKAGTDGTGPYTLQEAVPGDHYTYAIRKGYTWGPDGATTATTGMPATIEVKVVPNETTAANELLSGSLNAAAVHGPDAARLEAAKLDHADAQAIVGEQWYNQNQGHAAADPAVRAALTQSLDLGQLQKVITSDRGGPATQLAVVAPAGCTGSSVDGNVPGTDVAAAEAALDKAGWVKGSDGIRAKNGQRLSLSFLYDSSLGSGGSAAAELAVAAWKKIGVEVKAKQLDETGMVNAMFGTGDWDIAWEPLNINTPEQAVPFFSGPGTADGGNNISGIQNAAYEAGVEKAMGEVGADSCPDWLAAEGALFKDNDLVLFANSVLPFFSKGAEIDVLGEVVPTSIRMLG</sequence>
<keyword evidence="3 4" id="KW-0732">Signal</keyword>
<dbReference type="PANTHER" id="PTHR30290">
    <property type="entry name" value="PERIPLASMIC BINDING COMPONENT OF ABC TRANSPORTER"/>
    <property type="match status" value="1"/>
</dbReference>
<keyword evidence="7" id="KW-1185">Reference proteome</keyword>
<dbReference type="SUPFAM" id="SSF53850">
    <property type="entry name" value="Periplasmic binding protein-like II"/>
    <property type="match status" value="1"/>
</dbReference>
<evidence type="ECO:0000313" key="7">
    <source>
        <dbReference type="Proteomes" id="UP000535511"/>
    </source>
</evidence>
<dbReference type="AlphaFoldDB" id="A0A7Y9E9M4"/>
<evidence type="ECO:0000313" key="6">
    <source>
        <dbReference type="EMBL" id="NYD43751.1"/>
    </source>
</evidence>
<dbReference type="Gene3D" id="3.10.105.10">
    <property type="entry name" value="Dipeptide-binding Protein, Domain 3"/>
    <property type="match status" value="1"/>
</dbReference>
<dbReference type="PANTHER" id="PTHR30290:SF9">
    <property type="entry name" value="OLIGOPEPTIDE-BINDING PROTEIN APPA"/>
    <property type="match status" value="1"/>
</dbReference>
<keyword evidence="2" id="KW-0813">Transport</keyword>
<dbReference type="EMBL" id="JACCBG010000001">
    <property type="protein sequence ID" value="NYD43751.1"/>
    <property type="molecule type" value="Genomic_DNA"/>
</dbReference>
<feature type="domain" description="Solute-binding protein family 5" evidence="5">
    <location>
        <begin position="84"/>
        <end position="441"/>
    </location>
</feature>
<protein>
    <submittedName>
        <fullName evidence="6">Peptide/nickel transport system substrate-binding protein</fullName>
    </submittedName>
</protein>
<name>A0A7Y9E9M4_9ACTN</name>
<feature type="signal peptide" evidence="4">
    <location>
        <begin position="1"/>
        <end position="23"/>
    </location>
</feature>
<evidence type="ECO:0000259" key="5">
    <source>
        <dbReference type="Pfam" id="PF00496"/>
    </source>
</evidence>
<accession>A0A7Y9E9M4</accession>
<gene>
    <name evidence="6" type="ORF">BJZ21_003834</name>
</gene>
<evidence type="ECO:0000256" key="3">
    <source>
        <dbReference type="ARBA" id="ARBA00022729"/>
    </source>
</evidence>
<dbReference type="Pfam" id="PF00496">
    <property type="entry name" value="SBP_bac_5"/>
    <property type="match status" value="1"/>
</dbReference>
<dbReference type="PIRSF" id="PIRSF002741">
    <property type="entry name" value="MppA"/>
    <property type="match status" value="1"/>
</dbReference>
<comment type="similarity">
    <text evidence="1">Belongs to the bacterial solute-binding protein 5 family.</text>
</comment>
<dbReference type="RefSeq" id="WP_179665233.1">
    <property type="nucleotide sequence ID" value="NZ_JACCBG010000001.1"/>
</dbReference>
<dbReference type="InterPro" id="IPR000914">
    <property type="entry name" value="SBP_5_dom"/>
</dbReference>
<dbReference type="InterPro" id="IPR039424">
    <property type="entry name" value="SBP_5"/>
</dbReference>
<proteinExistence type="inferred from homology"/>
<dbReference type="GO" id="GO:0043190">
    <property type="term" value="C:ATP-binding cassette (ABC) transporter complex"/>
    <property type="evidence" value="ECO:0007669"/>
    <property type="project" value="InterPro"/>
</dbReference>
<dbReference type="Gene3D" id="3.90.76.10">
    <property type="entry name" value="Dipeptide-binding Protein, Domain 1"/>
    <property type="match status" value="1"/>
</dbReference>
<evidence type="ECO:0000256" key="4">
    <source>
        <dbReference type="SAM" id="SignalP"/>
    </source>
</evidence>
<dbReference type="GO" id="GO:0042597">
    <property type="term" value="C:periplasmic space"/>
    <property type="evidence" value="ECO:0007669"/>
    <property type="project" value="UniProtKB-ARBA"/>
</dbReference>
<feature type="chain" id="PRO_5039410556" evidence="4">
    <location>
        <begin position="24"/>
        <end position="531"/>
    </location>
</feature>
<organism evidence="6 7">
    <name type="scientific">Nocardioides panaciterrulae</name>
    <dbReference type="NCBI Taxonomy" id="661492"/>
    <lineage>
        <taxon>Bacteria</taxon>
        <taxon>Bacillati</taxon>
        <taxon>Actinomycetota</taxon>
        <taxon>Actinomycetes</taxon>
        <taxon>Propionibacteriales</taxon>
        <taxon>Nocardioidaceae</taxon>
        <taxon>Nocardioides</taxon>
    </lineage>
</organism>
<dbReference type="Gene3D" id="3.40.190.10">
    <property type="entry name" value="Periplasmic binding protein-like II"/>
    <property type="match status" value="1"/>
</dbReference>
<dbReference type="InterPro" id="IPR030678">
    <property type="entry name" value="Peptide/Ni-bd"/>
</dbReference>
<dbReference type="GO" id="GO:1904680">
    <property type="term" value="F:peptide transmembrane transporter activity"/>
    <property type="evidence" value="ECO:0007669"/>
    <property type="project" value="TreeGrafter"/>
</dbReference>
<dbReference type="Proteomes" id="UP000535511">
    <property type="component" value="Unassembled WGS sequence"/>
</dbReference>
<dbReference type="CDD" id="cd00995">
    <property type="entry name" value="PBP2_NikA_DppA_OppA_like"/>
    <property type="match status" value="1"/>
</dbReference>
<comment type="caution">
    <text evidence="6">The sequence shown here is derived from an EMBL/GenBank/DDBJ whole genome shotgun (WGS) entry which is preliminary data.</text>
</comment>
<dbReference type="GO" id="GO:0015833">
    <property type="term" value="P:peptide transport"/>
    <property type="evidence" value="ECO:0007669"/>
    <property type="project" value="TreeGrafter"/>
</dbReference>